<evidence type="ECO:0000256" key="1">
    <source>
        <dbReference type="ARBA" id="ARBA00007358"/>
    </source>
</evidence>
<dbReference type="Pfam" id="PF00465">
    <property type="entry name" value="Fe-ADH"/>
    <property type="match status" value="1"/>
</dbReference>
<accession>A0A0M0GJH1</accession>
<protein>
    <submittedName>
        <fullName evidence="6">Alcohol dehydrogenase</fullName>
    </submittedName>
</protein>
<proteinExistence type="inferred from homology"/>
<dbReference type="FunFam" id="3.40.50.1970:FF:000003">
    <property type="entry name" value="Alcohol dehydrogenase, iron-containing"/>
    <property type="match status" value="1"/>
</dbReference>
<dbReference type="AlphaFoldDB" id="A0A0M0GJH1"/>
<dbReference type="GO" id="GO:0046872">
    <property type="term" value="F:metal ion binding"/>
    <property type="evidence" value="ECO:0007669"/>
    <property type="project" value="InterPro"/>
</dbReference>
<gene>
    <name evidence="6" type="ORF">AF332_24005</name>
</gene>
<dbReference type="InterPro" id="IPR039697">
    <property type="entry name" value="Alcohol_dehydrogenase_Fe"/>
</dbReference>
<keyword evidence="2" id="KW-0560">Oxidoreductase</keyword>
<dbReference type="FunFam" id="1.20.1090.10:FF:000001">
    <property type="entry name" value="Aldehyde-alcohol dehydrogenase"/>
    <property type="match status" value="1"/>
</dbReference>
<dbReference type="PATRIC" id="fig|1459.3.peg.5291"/>
<dbReference type="Gene3D" id="3.40.50.1970">
    <property type="match status" value="1"/>
</dbReference>
<feature type="domain" description="Fe-containing alcohol dehydrogenase-like C-terminal" evidence="5">
    <location>
        <begin position="189"/>
        <end position="384"/>
    </location>
</feature>
<evidence type="ECO:0000313" key="7">
    <source>
        <dbReference type="Proteomes" id="UP000037109"/>
    </source>
</evidence>
<keyword evidence="3" id="KW-0520">NAD</keyword>
<dbReference type="RefSeq" id="WP_053436950.1">
    <property type="nucleotide sequence ID" value="NZ_LGUF01000007.1"/>
</dbReference>
<dbReference type="PANTHER" id="PTHR11496:SF102">
    <property type="entry name" value="ALCOHOL DEHYDROGENASE 4"/>
    <property type="match status" value="1"/>
</dbReference>
<dbReference type="Gene3D" id="1.20.1090.10">
    <property type="entry name" value="Dehydroquinate synthase-like - alpha domain"/>
    <property type="match status" value="1"/>
</dbReference>
<dbReference type="InterPro" id="IPR056798">
    <property type="entry name" value="ADH_Fe_C"/>
</dbReference>
<dbReference type="OrthoDB" id="9815791at2"/>
<evidence type="ECO:0000259" key="5">
    <source>
        <dbReference type="Pfam" id="PF25137"/>
    </source>
</evidence>
<organism evidence="6 7">
    <name type="scientific">Sporosarcina globispora</name>
    <name type="common">Bacillus globisporus</name>
    <dbReference type="NCBI Taxonomy" id="1459"/>
    <lineage>
        <taxon>Bacteria</taxon>
        <taxon>Bacillati</taxon>
        <taxon>Bacillota</taxon>
        <taxon>Bacilli</taxon>
        <taxon>Bacillales</taxon>
        <taxon>Caryophanaceae</taxon>
        <taxon>Sporosarcina</taxon>
    </lineage>
</organism>
<dbReference type="InterPro" id="IPR001670">
    <property type="entry name" value="ADH_Fe/GldA"/>
</dbReference>
<dbReference type="PANTHER" id="PTHR11496">
    <property type="entry name" value="ALCOHOL DEHYDROGENASE"/>
    <property type="match status" value="1"/>
</dbReference>
<evidence type="ECO:0000256" key="3">
    <source>
        <dbReference type="ARBA" id="ARBA00023027"/>
    </source>
</evidence>
<dbReference type="STRING" id="1459.AF332_24005"/>
<dbReference type="GO" id="GO:0004022">
    <property type="term" value="F:alcohol dehydrogenase (NAD+) activity"/>
    <property type="evidence" value="ECO:0007669"/>
    <property type="project" value="TreeGrafter"/>
</dbReference>
<evidence type="ECO:0000259" key="4">
    <source>
        <dbReference type="Pfam" id="PF00465"/>
    </source>
</evidence>
<comment type="similarity">
    <text evidence="1">Belongs to the iron-containing alcohol dehydrogenase family.</text>
</comment>
<name>A0A0M0GJH1_SPOGL</name>
<comment type="caution">
    <text evidence="6">The sequence shown here is derived from an EMBL/GenBank/DDBJ whole genome shotgun (WGS) entry which is preliminary data.</text>
</comment>
<dbReference type="SUPFAM" id="SSF56796">
    <property type="entry name" value="Dehydroquinate synthase-like"/>
    <property type="match status" value="1"/>
</dbReference>
<evidence type="ECO:0000256" key="2">
    <source>
        <dbReference type="ARBA" id="ARBA00023002"/>
    </source>
</evidence>
<dbReference type="PROSITE" id="PS00913">
    <property type="entry name" value="ADH_IRON_1"/>
    <property type="match status" value="1"/>
</dbReference>
<dbReference type="EMBL" id="LGUF01000007">
    <property type="protein sequence ID" value="KON89586.1"/>
    <property type="molecule type" value="Genomic_DNA"/>
</dbReference>
<dbReference type="InterPro" id="IPR018211">
    <property type="entry name" value="ADH_Fe_CS"/>
</dbReference>
<reference evidence="7" key="1">
    <citation type="submission" date="2015-07" db="EMBL/GenBank/DDBJ databases">
        <title>Fjat-10036 dsm4.</title>
        <authorList>
            <person name="Liu B."/>
            <person name="Wang J."/>
            <person name="Zhu Y."/>
            <person name="Liu G."/>
            <person name="Chen Q."/>
            <person name="Chen Z."/>
            <person name="Lan J."/>
            <person name="Che J."/>
            <person name="Ge C."/>
            <person name="Shi H."/>
            <person name="Pan Z."/>
            <person name="Liu X."/>
        </authorList>
    </citation>
    <scope>NUCLEOTIDE SEQUENCE [LARGE SCALE GENOMIC DNA]</scope>
    <source>
        <strain evidence="7">DSM 4</strain>
    </source>
</reference>
<dbReference type="Proteomes" id="UP000037109">
    <property type="component" value="Unassembled WGS sequence"/>
</dbReference>
<sequence>MLWDFNFNLPTSIEFGNGKVKNIGKRAKELGGKKALLITDKGLAQTGILEKVTASLDQEGVHYIVFDEISPNPKDVDCEKAYHQFKDEGIDLLIGLGGGSSMDTAKAIGTLLTNEGELRDRYGVNLLDREIPPLICIPTTSGTGSEVTRGSVITDTVTKQKMAILDLKIAPKLALVDPELTLSLPKSITAATGMDALTHAIEAYTCKPSQPISDALSLYAIELIAKSLPLAVENGNDLEARKNMLLASLVAGVSFDNTDLGAVHAMAEPLGGLYDTPHGVANSIFLPYVFEFNIPSNPEKHAMVAAKLGANKEGRRTEELAYEGVVLLKELAAKIGIPNLRDLGNVNPDDFPFLAEGAFEHLCTQANSRELTKEDYLKLFQKTYEAKNISMIENI</sequence>
<feature type="domain" description="Alcohol dehydrogenase iron-type/glycerol dehydrogenase GldA" evidence="4">
    <location>
        <begin position="10"/>
        <end position="178"/>
    </location>
</feature>
<evidence type="ECO:0000313" key="6">
    <source>
        <dbReference type="EMBL" id="KON89586.1"/>
    </source>
</evidence>
<keyword evidence="7" id="KW-1185">Reference proteome</keyword>
<dbReference type="CDD" id="cd08551">
    <property type="entry name" value="Fe-ADH"/>
    <property type="match status" value="1"/>
</dbReference>
<dbReference type="Pfam" id="PF25137">
    <property type="entry name" value="ADH_Fe_C"/>
    <property type="match status" value="1"/>
</dbReference>